<dbReference type="Proteomes" id="UP000265930">
    <property type="component" value="Unassembled WGS sequence"/>
</dbReference>
<organism evidence="1 2">
    <name type="scientific">Clostridium chromiireducens</name>
    <dbReference type="NCBI Taxonomy" id="225345"/>
    <lineage>
        <taxon>Bacteria</taxon>
        <taxon>Bacillati</taxon>
        <taxon>Bacillota</taxon>
        <taxon>Clostridia</taxon>
        <taxon>Eubacteriales</taxon>
        <taxon>Clostridiaceae</taxon>
        <taxon>Clostridium</taxon>
    </lineage>
</organism>
<accession>A0A399IRP6</accession>
<proteinExistence type="predicted"/>
<evidence type="ECO:0000313" key="2">
    <source>
        <dbReference type="Proteomes" id="UP000265930"/>
    </source>
</evidence>
<reference evidence="1 2" key="1">
    <citation type="submission" date="2018-08" db="EMBL/GenBank/DDBJ databases">
        <title>Genome of Clostridium chromiireducens C1, DSM12136.</title>
        <authorList>
            <person name="Xing M."/>
            <person name="Wei Y."/>
            <person name="Ang E.L."/>
            <person name="Zhao H."/>
            <person name="Zhang Y."/>
        </authorList>
    </citation>
    <scope>NUCLEOTIDE SEQUENCE [LARGE SCALE GENOMIC DNA]</scope>
    <source>
        <strain evidence="1 2">C1</strain>
    </source>
</reference>
<comment type="caution">
    <text evidence="1">The sequence shown here is derived from an EMBL/GenBank/DDBJ whole genome shotgun (WGS) entry which is preliminary data.</text>
</comment>
<dbReference type="EMBL" id="QXDJ01000003">
    <property type="protein sequence ID" value="RII34182.1"/>
    <property type="molecule type" value="Genomic_DNA"/>
</dbReference>
<name>A0A399IRP6_9CLOT</name>
<sequence>MHFYCCLFNICKKIILKFKTSEFDLDFPISNLFNQNKINLERDNEFLIEIMQSNLSNRTIYAFVHYLEKNSKSIVDYKNIILSMSCHLLSNDSEKLIGYWGIEDEISKLIIGLYDESSTSLEPQLIEISKKCLDIWDLMFEKQIGSIRMLSQKIFER</sequence>
<gene>
    <name evidence="1" type="ORF">D2A34_13545</name>
</gene>
<evidence type="ECO:0000313" key="1">
    <source>
        <dbReference type="EMBL" id="RII34182.1"/>
    </source>
</evidence>
<dbReference type="AlphaFoldDB" id="A0A399IRP6"/>
<protein>
    <submittedName>
        <fullName evidence="1">Uncharacterized protein</fullName>
    </submittedName>
</protein>